<feature type="compositionally biased region" description="Acidic residues" evidence="2">
    <location>
        <begin position="71"/>
        <end position="93"/>
    </location>
</feature>
<evidence type="ECO:0000313" key="5">
    <source>
        <dbReference type="Proteomes" id="UP000024635"/>
    </source>
</evidence>
<protein>
    <recommendedName>
        <fullName evidence="3">Sas10 C-terminal domain-containing protein</fullName>
    </recommendedName>
</protein>
<feature type="compositionally biased region" description="Basic residues" evidence="2">
    <location>
        <begin position="365"/>
        <end position="380"/>
    </location>
</feature>
<gene>
    <name evidence="4" type="primary">Acey_s0032.g2530</name>
    <name evidence="4" type="synonym">Acey-trcs-2</name>
    <name evidence="4" type="ORF">Y032_0032g2530</name>
</gene>
<feature type="coiled-coil region" evidence="1">
    <location>
        <begin position="22"/>
        <end position="49"/>
    </location>
</feature>
<dbReference type="AlphaFoldDB" id="A0A016UPI8"/>
<dbReference type="InterPro" id="IPR018972">
    <property type="entry name" value="Sas10_C_dom"/>
</dbReference>
<dbReference type="EMBL" id="JARK01001368">
    <property type="protein sequence ID" value="EYC16851.1"/>
    <property type="molecule type" value="Genomic_DNA"/>
</dbReference>
<evidence type="ECO:0000313" key="4">
    <source>
        <dbReference type="EMBL" id="EYC16851.1"/>
    </source>
</evidence>
<feature type="region of interest" description="Disordered" evidence="2">
    <location>
        <begin position="71"/>
        <end position="95"/>
    </location>
</feature>
<dbReference type="CDD" id="cd15482">
    <property type="entry name" value="Sialidase_non-viral"/>
    <property type="match status" value="1"/>
</dbReference>
<feature type="compositionally biased region" description="Polar residues" evidence="2">
    <location>
        <begin position="933"/>
        <end position="956"/>
    </location>
</feature>
<feature type="compositionally biased region" description="Acidic residues" evidence="2">
    <location>
        <begin position="324"/>
        <end position="339"/>
    </location>
</feature>
<dbReference type="STRING" id="53326.A0A016UPI8"/>
<name>A0A016UPI8_9BILA</name>
<organism evidence="4 5">
    <name type="scientific">Ancylostoma ceylanicum</name>
    <dbReference type="NCBI Taxonomy" id="53326"/>
    <lineage>
        <taxon>Eukaryota</taxon>
        <taxon>Metazoa</taxon>
        <taxon>Ecdysozoa</taxon>
        <taxon>Nematoda</taxon>
        <taxon>Chromadorea</taxon>
        <taxon>Rhabditida</taxon>
        <taxon>Rhabditina</taxon>
        <taxon>Rhabditomorpha</taxon>
        <taxon>Strongyloidea</taxon>
        <taxon>Ancylostomatidae</taxon>
        <taxon>Ancylostomatinae</taxon>
        <taxon>Ancylostoma</taxon>
    </lineage>
</organism>
<dbReference type="OrthoDB" id="5865176at2759"/>
<feature type="domain" description="Sas10 C-terminal" evidence="3">
    <location>
        <begin position="346"/>
        <end position="404"/>
    </location>
</feature>
<feature type="region of interest" description="Disordered" evidence="2">
    <location>
        <begin position="900"/>
        <end position="965"/>
    </location>
</feature>
<dbReference type="Proteomes" id="UP000024635">
    <property type="component" value="Unassembled WGS sequence"/>
</dbReference>
<evidence type="ECO:0000256" key="1">
    <source>
        <dbReference type="SAM" id="Coils"/>
    </source>
</evidence>
<keyword evidence="1" id="KW-0175">Coiled coil</keyword>
<feature type="compositionally biased region" description="Basic and acidic residues" evidence="2">
    <location>
        <begin position="340"/>
        <end position="356"/>
    </location>
</feature>
<feature type="region of interest" description="Disordered" evidence="2">
    <location>
        <begin position="315"/>
        <end position="380"/>
    </location>
</feature>
<keyword evidence="5" id="KW-1185">Reference proteome</keyword>
<accession>A0A016UPI8</accession>
<evidence type="ECO:0000256" key="2">
    <source>
        <dbReference type="SAM" id="MobiDB-lite"/>
    </source>
</evidence>
<sequence length="1097" mass="124398">MKKLDECRWVLRLLRPENMGKKKNLASAHIDFEEQNQELQDDIDAYHAADRKMSAKAYKKKKAKDVEEVLNVEAEESDEDLPSESDFDDDSGDESYGVIGNEWGRKRKDFYGTEYVDEDWGGMREEELEDAELEEEDAAGRQAALDKAAALAVDLYEKENEAEQKPQPFTKETTFEWKFVPVKKLNKRTVEIIEEYNRRKDLMKVIVEPLADVIQLLPSTSNVRKQLLLVHDVYTTYILNMMFFLKLKAESLAKKNPTDEMVDSHPVVDKIERFSKMIKHVDTFLDKNATALKRLVKKASIGEPIESIVVEPLPQQSVQKEPENVDMEGAGEENTDLLDDEHLSPEERRKANKQIEKNFATESKGKKKKTPRIAKTKNRKRYKEAVKKVRSQVGTVRKEMQKYSDSFELCGLSVRVLTFATHLVVRNTSFRLIEFGQWRNSISCRLFYFWNWFRKSMSQSRALGEGRIYGIVKKHAYIKDARLGNVLFPIAAAAITSDCSDLREKFSADEEVIFTAQKQSQVENDFQYVASSVVKKRELIAVSGKITEASDKFCYAEIKKYGRVFVPYSARNDYNKSWLGKGAEVGKVIQLKIFRQPDINNCRYVAWSINMSHVDDKKTSDKFPEMANNQIGVIVVCPRDGDLTVYSAQSGIARLPVSLRKSWMSLGTFVNYDVIRQDTTDSRAVWVVRRVDNLGLLYEVIDYPMDSSKLLLSLHAVVNRVSLEARNAWLWNDIIGRIFVPAQQFIHGLRAMTCVKIVVVWTGAFEDVPWSATHVEVHGDDAEVRVQNASLLRTDDNWTVSNYTPNQSSFHAFMRHPSYGCAFIAWTDLTEGDTPPRPDTKCRATVFFQSRNGKHPWRAVLVTPLGTDGQPIYHHPLCVHSGLLSLPKKPFKLPPPVVPTVTPTECPKPASQSPPEAPKKQDSLLIREVAAGTESSSPLSNGTPQVSPANHVLSSDSSDDYPDQNVLDEVTSFKSTLLPWGNEDFLKWAPMSMYAPSSITAVDSTPLLPFSFASEDMSLRSALNLASNDITRLAVTDIATLATSDVATQTEVLPEQQVLWDIINNKELLIQVMKCFPQHCTSIMHIRWQTTGTTELQ</sequence>
<feature type="compositionally biased region" description="Low complexity" evidence="2">
    <location>
        <begin position="900"/>
        <end position="909"/>
    </location>
</feature>
<dbReference type="Pfam" id="PF09368">
    <property type="entry name" value="Sas10"/>
    <property type="match status" value="1"/>
</dbReference>
<reference evidence="5" key="1">
    <citation type="journal article" date="2015" name="Nat. Genet.">
        <title>The genome and transcriptome of the zoonotic hookworm Ancylostoma ceylanicum identify infection-specific gene families.</title>
        <authorList>
            <person name="Schwarz E.M."/>
            <person name="Hu Y."/>
            <person name="Antoshechkin I."/>
            <person name="Miller M.M."/>
            <person name="Sternberg P.W."/>
            <person name="Aroian R.V."/>
        </authorList>
    </citation>
    <scope>NUCLEOTIDE SEQUENCE</scope>
    <source>
        <strain evidence="5">HY135</strain>
    </source>
</reference>
<comment type="caution">
    <text evidence="4">The sequence shown here is derived from an EMBL/GenBank/DDBJ whole genome shotgun (WGS) entry which is preliminary data.</text>
</comment>
<evidence type="ECO:0000259" key="3">
    <source>
        <dbReference type="Pfam" id="PF09368"/>
    </source>
</evidence>
<proteinExistence type="predicted"/>